<evidence type="ECO:0000256" key="3">
    <source>
        <dbReference type="ARBA" id="ARBA00022448"/>
    </source>
</evidence>
<evidence type="ECO:0000256" key="2">
    <source>
        <dbReference type="ARBA" id="ARBA00010992"/>
    </source>
</evidence>
<evidence type="ECO:0000256" key="6">
    <source>
        <dbReference type="ARBA" id="ARBA00022989"/>
    </source>
</evidence>
<keyword evidence="3 8" id="KW-0813">Transport</keyword>
<dbReference type="Gene3D" id="1.20.1250.20">
    <property type="entry name" value="MFS general substrate transporter like domains"/>
    <property type="match status" value="1"/>
</dbReference>
<protein>
    <submittedName>
        <fullName evidence="11">Major myo-inositol transporter IolT</fullName>
    </submittedName>
</protein>
<evidence type="ECO:0000259" key="10">
    <source>
        <dbReference type="PROSITE" id="PS50850"/>
    </source>
</evidence>
<dbReference type="AlphaFoldDB" id="A0A6J4RA65"/>
<dbReference type="InterPro" id="IPR036259">
    <property type="entry name" value="MFS_trans_sf"/>
</dbReference>
<comment type="subcellular location">
    <subcellularLocation>
        <location evidence="1">Cell membrane</location>
        <topology evidence="1">Multi-pass membrane protein</topology>
    </subcellularLocation>
</comment>
<evidence type="ECO:0000256" key="5">
    <source>
        <dbReference type="ARBA" id="ARBA00022692"/>
    </source>
</evidence>
<dbReference type="InterPro" id="IPR005829">
    <property type="entry name" value="Sugar_transporter_CS"/>
</dbReference>
<feature type="transmembrane region" description="Helical" evidence="9">
    <location>
        <begin position="85"/>
        <end position="102"/>
    </location>
</feature>
<dbReference type="InterPro" id="IPR020846">
    <property type="entry name" value="MFS_dom"/>
</dbReference>
<feature type="transmembrane region" description="Helical" evidence="9">
    <location>
        <begin position="417"/>
        <end position="437"/>
    </location>
</feature>
<dbReference type="PANTHER" id="PTHR48020:SF12">
    <property type="entry name" value="PROTON MYO-INOSITOL COTRANSPORTER"/>
    <property type="match status" value="1"/>
</dbReference>
<keyword evidence="5 9" id="KW-0812">Transmembrane</keyword>
<keyword evidence="7 9" id="KW-0472">Membrane</keyword>
<dbReference type="PRINTS" id="PR00171">
    <property type="entry name" value="SUGRTRNSPORT"/>
</dbReference>
<feature type="domain" description="Major facilitator superfamily (MFS) profile" evidence="10">
    <location>
        <begin position="48"/>
        <end position="471"/>
    </location>
</feature>
<feature type="transmembrane region" description="Helical" evidence="9">
    <location>
        <begin position="314"/>
        <end position="335"/>
    </location>
</feature>
<comment type="similarity">
    <text evidence="2 8">Belongs to the major facilitator superfamily. Sugar transporter (TC 2.A.1.1) family.</text>
</comment>
<feature type="transmembrane region" description="Helical" evidence="9">
    <location>
        <begin position="279"/>
        <end position="302"/>
    </location>
</feature>
<dbReference type="CDD" id="cd17359">
    <property type="entry name" value="MFS_XylE_like"/>
    <property type="match status" value="1"/>
</dbReference>
<evidence type="ECO:0000256" key="4">
    <source>
        <dbReference type="ARBA" id="ARBA00022475"/>
    </source>
</evidence>
<keyword evidence="6 9" id="KW-1133">Transmembrane helix</keyword>
<feature type="transmembrane region" description="Helical" evidence="9">
    <location>
        <begin position="172"/>
        <end position="194"/>
    </location>
</feature>
<dbReference type="FunFam" id="1.20.1250.20:FF:000073">
    <property type="entry name" value="MFS myo-inositol transporter, putative"/>
    <property type="match status" value="1"/>
</dbReference>
<dbReference type="EMBL" id="CADCVD010000187">
    <property type="protein sequence ID" value="CAA9459928.1"/>
    <property type="molecule type" value="Genomic_DNA"/>
</dbReference>
<dbReference type="GO" id="GO:0022857">
    <property type="term" value="F:transmembrane transporter activity"/>
    <property type="evidence" value="ECO:0007669"/>
    <property type="project" value="InterPro"/>
</dbReference>
<dbReference type="InterPro" id="IPR047984">
    <property type="entry name" value="XylE-like"/>
</dbReference>
<dbReference type="InterPro" id="IPR005828">
    <property type="entry name" value="MFS_sugar_transport-like"/>
</dbReference>
<name>A0A6J4RA65_9ACTN</name>
<dbReference type="PROSITE" id="PS00216">
    <property type="entry name" value="SUGAR_TRANSPORT_1"/>
    <property type="match status" value="1"/>
</dbReference>
<feature type="transmembrane region" description="Helical" evidence="9">
    <location>
        <begin position="114"/>
        <end position="133"/>
    </location>
</feature>
<proteinExistence type="inferred from homology"/>
<organism evidence="11">
    <name type="scientific">uncultured Rubrobacteraceae bacterium</name>
    <dbReference type="NCBI Taxonomy" id="349277"/>
    <lineage>
        <taxon>Bacteria</taxon>
        <taxon>Bacillati</taxon>
        <taxon>Actinomycetota</taxon>
        <taxon>Rubrobacteria</taxon>
        <taxon>Rubrobacterales</taxon>
        <taxon>Rubrobacteraceae</taxon>
        <taxon>environmental samples</taxon>
    </lineage>
</organism>
<feature type="transmembrane region" description="Helical" evidence="9">
    <location>
        <begin position="200"/>
        <end position="221"/>
    </location>
</feature>
<dbReference type="GO" id="GO:0005886">
    <property type="term" value="C:plasma membrane"/>
    <property type="evidence" value="ECO:0007669"/>
    <property type="project" value="UniProtKB-SubCell"/>
</dbReference>
<dbReference type="PROSITE" id="PS00217">
    <property type="entry name" value="SUGAR_TRANSPORT_2"/>
    <property type="match status" value="1"/>
</dbReference>
<keyword evidence="4" id="KW-1003">Cell membrane</keyword>
<dbReference type="SUPFAM" id="SSF103473">
    <property type="entry name" value="MFS general substrate transporter"/>
    <property type="match status" value="1"/>
</dbReference>
<sequence>MALRGGFVVSAMIGRLYNRGDGEHEVGGDPVSEATSASGSAAGSNKLVYFFGALGGLLFGYDTGVISGAILFISEDLGLTPFLEGSVVASLLLGAAIGAGSAGPLSDRLGRRNLIIVAAVIFSVGAIGAALAPSVGVLVLFRVVLGLAVGAAALIVPLYLSEIAPTEIRGAISSLNQLMIVVGILSAFVVNALLAESGAWRWMLGLALIPSVVLLVGMLFMPETPRWLVSRGRDDDARRVLRRNRDEEAAEQEIRDIKEVEREEEGGLTELLAPWVRPALIVAVGLAVFQQLIGINTIIYYAPTTLTNVGYGNAAAIYANLVIGAINVLMTLLAIKLIDRTGRKPLLLGGLIGMVVSLAVLGLSTLLLSQPSSPTDLVAIITLVCLAGFIISFAATWGPTVWVMLPEVLPLRIRGTAMGVAIFLHWIANFVVSQTFPPLLASIGPGITFLGYAVIGVLAFVFVSAMVTETKGRSLEQIEADLREKASFSSG</sequence>
<evidence type="ECO:0000256" key="1">
    <source>
        <dbReference type="ARBA" id="ARBA00004651"/>
    </source>
</evidence>
<reference evidence="11" key="1">
    <citation type="submission" date="2020-02" db="EMBL/GenBank/DDBJ databases">
        <authorList>
            <person name="Meier V. D."/>
        </authorList>
    </citation>
    <scope>NUCLEOTIDE SEQUENCE</scope>
    <source>
        <strain evidence="11">AVDCRST_MAG37</strain>
    </source>
</reference>
<feature type="transmembrane region" description="Helical" evidence="9">
    <location>
        <begin position="380"/>
        <end position="405"/>
    </location>
</feature>
<gene>
    <name evidence="11" type="ORF">AVDCRST_MAG37-3607</name>
</gene>
<dbReference type="Pfam" id="PF00083">
    <property type="entry name" value="Sugar_tr"/>
    <property type="match status" value="1"/>
</dbReference>
<evidence type="ECO:0000256" key="9">
    <source>
        <dbReference type="SAM" id="Phobius"/>
    </source>
</evidence>
<feature type="transmembrane region" description="Helical" evidence="9">
    <location>
        <begin position="347"/>
        <end position="368"/>
    </location>
</feature>
<evidence type="ECO:0000313" key="11">
    <source>
        <dbReference type="EMBL" id="CAA9459928.1"/>
    </source>
</evidence>
<dbReference type="PANTHER" id="PTHR48020">
    <property type="entry name" value="PROTON MYO-INOSITOL COTRANSPORTER"/>
    <property type="match status" value="1"/>
</dbReference>
<feature type="transmembrane region" description="Helical" evidence="9">
    <location>
        <begin position="449"/>
        <end position="467"/>
    </location>
</feature>
<dbReference type="InterPro" id="IPR050814">
    <property type="entry name" value="Myo-inositol_Transporter"/>
</dbReference>
<feature type="transmembrane region" description="Helical" evidence="9">
    <location>
        <begin position="47"/>
        <end position="73"/>
    </location>
</feature>
<accession>A0A6J4RA65</accession>
<dbReference type="NCBIfam" id="TIGR00879">
    <property type="entry name" value="SP"/>
    <property type="match status" value="1"/>
</dbReference>
<evidence type="ECO:0000256" key="7">
    <source>
        <dbReference type="ARBA" id="ARBA00023136"/>
    </source>
</evidence>
<dbReference type="PROSITE" id="PS50850">
    <property type="entry name" value="MFS"/>
    <property type="match status" value="1"/>
</dbReference>
<dbReference type="InterPro" id="IPR003663">
    <property type="entry name" value="Sugar/inositol_transpt"/>
</dbReference>
<feature type="transmembrane region" description="Helical" evidence="9">
    <location>
        <begin position="139"/>
        <end position="160"/>
    </location>
</feature>
<evidence type="ECO:0000256" key="8">
    <source>
        <dbReference type="RuleBase" id="RU003346"/>
    </source>
</evidence>